<reference evidence="3" key="1">
    <citation type="journal article" date="2019" name="Int. J. Syst. Evol. Microbiol.">
        <title>The Global Catalogue of Microorganisms (GCM) 10K type strain sequencing project: providing services to taxonomists for standard genome sequencing and annotation.</title>
        <authorList>
            <consortium name="The Broad Institute Genomics Platform"/>
            <consortium name="The Broad Institute Genome Sequencing Center for Infectious Disease"/>
            <person name="Wu L."/>
            <person name="Ma J."/>
        </authorList>
    </citation>
    <scope>NUCLEOTIDE SEQUENCE [LARGE SCALE GENOMIC DNA]</scope>
    <source>
        <strain evidence="3">CGMCC 4.7241</strain>
    </source>
</reference>
<evidence type="ECO:0000256" key="1">
    <source>
        <dbReference type="SAM" id="Coils"/>
    </source>
</evidence>
<proteinExistence type="predicted"/>
<gene>
    <name evidence="2" type="ORF">ACFOUW_01855</name>
</gene>
<name>A0ABV7Y2W0_9ACTN</name>
<protein>
    <submittedName>
        <fullName evidence="2">Uncharacterized protein</fullName>
    </submittedName>
</protein>
<evidence type="ECO:0000313" key="2">
    <source>
        <dbReference type="EMBL" id="MFC3759571.1"/>
    </source>
</evidence>
<sequence>MPMTEVPPTGLVPLAELSAPSRDLLVIASSPWGVRLGLALDFQRARVVHAGPAWDVEGLAREVGLDVSYDLVVIDGPELSLARRVALATRTRSVLRSGGAVVVPVSPASVLASDVALASQVRGLEWSSVGVIDGMPCIVFTPATWPDTPSPNVSARIATMAATLAAYSPRSMGASSEDRYASESALLAHLRLLAESLAAERRSRMDVERQADELAQEQRTLAKQHSRLRRSKLGRVTLHFWRLRRALGRKLRRNRTG</sequence>
<dbReference type="Proteomes" id="UP001595699">
    <property type="component" value="Unassembled WGS sequence"/>
</dbReference>
<accession>A0ABV7Y2W0</accession>
<evidence type="ECO:0000313" key="3">
    <source>
        <dbReference type="Proteomes" id="UP001595699"/>
    </source>
</evidence>
<dbReference type="EMBL" id="JBHRZH010000001">
    <property type="protein sequence ID" value="MFC3759571.1"/>
    <property type="molecule type" value="Genomic_DNA"/>
</dbReference>
<organism evidence="2 3">
    <name type="scientific">Tenggerimyces flavus</name>
    <dbReference type="NCBI Taxonomy" id="1708749"/>
    <lineage>
        <taxon>Bacteria</taxon>
        <taxon>Bacillati</taxon>
        <taxon>Actinomycetota</taxon>
        <taxon>Actinomycetes</taxon>
        <taxon>Propionibacteriales</taxon>
        <taxon>Nocardioidaceae</taxon>
        <taxon>Tenggerimyces</taxon>
    </lineage>
</organism>
<keyword evidence="1" id="KW-0175">Coiled coil</keyword>
<keyword evidence="3" id="KW-1185">Reference proteome</keyword>
<dbReference type="RefSeq" id="WP_205122051.1">
    <property type="nucleotide sequence ID" value="NZ_JAFBCM010000001.1"/>
</dbReference>
<feature type="coiled-coil region" evidence="1">
    <location>
        <begin position="197"/>
        <end position="224"/>
    </location>
</feature>
<comment type="caution">
    <text evidence="2">The sequence shown here is derived from an EMBL/GenBank/DDBJ whole genome shotgun (WGS) entry which is preliminary data.</text>
</comment>